<dbReference type="InterPro" id="IPR025164">
    <property type="entry name" value="Toastrack_DUF4097"/>
</dbReference>
<protein>
    <submittedName>
        <fullName evidence="3">DUF4097 domain-containing protein</fullName>
    </submittedName>
</protein>
<evidence type="ECO:0000256" key="1">
    <source>
        <dbReference type="SAM" id="MobiDB-lite"/>
    </source>
</evidence>
<proteinExistence type="predicted"/>
<evidence type="ECO:0000313" key="3">
    <source>
        <dbReference type="EMBL" id="UVI36108.1"/>
    </source>
</evidence>
<gene>
    <name evidence="3" type="ORF">L1F31_00115</name>
</gene>
<keyword evidence="4" id="KW-1185">Reference proteome</keyword>
<organism evidence="3 4">
    <name type="scientific">Brevibacterium spongiae</name>
    <dbReference type="NCBI Taxonomy" id="2909672"/>
    <lineage>
        <taxon>Bacteria</taxon>
        <taxon>Bacillati</taxon>
        <taxon>Actinomycetota</taxon>
        <taxon>Actinomycetes</taxon>
        <taxon>Micrococcales</taxon>
        <taxon>Brevibacteriaceae</taxon>
        <taxon>Brevibacterium</taxon>
    </lineage>
</organism>
<evidence type="ECO:0000259" key="2">
    <source>
        <dbReference type="Pfam" id="PF13349"/>
    </source>
</evidence>
<feature type="compositionally biased region" description="Polar residues" evidence="1">
    <location>
        <begin position="226"/>
        <end position="237"/>
    </location>
</feature>
<feature type="region of interest" description="Disordered" evidence="1">
    <location>
        <begin position="210"/>
        <end position="237"/>
    </location>
</feature>
<dbReference type="Proteomes" id="UP001064879">
    <property type="component" value="Chromosome"/>
</dbReference>
<dbReference type="RefSeq" id="WP_265418717.1">
    <property type="nucleotide sequence ID" value="NZ_CP093443.1"/>
</dbReference>
<name>A0ABY5SSG7_9MICO</name>
<sequence length="237" mass="24598">MIALSSAGFLVALGLSACGPSLDQVDPEGHSFPISGDDLGIIMESGGDIELRPGDVEAVEVTRWFTGDADQAKWTMTDDELVLSTDCGFLTSCEVRYQVVVPQSAAVSLQAANAEVSATDFDTSVSLATENGGIAASDIGGDLTLRSTNGDQHARGLSSDNVTAQAENGSVDLRFDEAPSNLTVTTDNGEVRTSLPKAAYAVSLRTDNGAQSNSLIEDPDSPHTIEVTTGNGDVTLE</sequence>
<dbReference type="EMBL" id="CP093443">
    <property type="protein sequence ID" value="UVI36108.1"/>
    <property type="molecule type" value="Genomic_DNA"/>
</dbReference>
<accession>A0ABY5SSG7</accession>
<reference evidence="3" key="1">
    <citation type="submission" date="2022-03" db="EMBL/GenBank/DDBJ databases">
        <title>Brevibacterium spongiae sp. nov., isolated from marine sponge.</title>
        <authorList>
            <person name="Li Z."/>
            <person name="Zhang M."/>
        </authorList>
    </citation>
    <scope>NUCLEOTIDE SEQUENCE</scope>
    <source>
        <strain evidence="3">WHS-Z9</strain>
    </source>
</reference>
<evidence type="ECO:0000313" key="4">
    <source>
        <dbReference type="Proteomes" id="UP001064879"/>
    </source>
</evidence>
<dbReference type="Pfam" id="PF13349">
    <property type="entry name" value="DUF4097"/>
    <property type="match status" value="1"/>
</dbReference>
<feature type="domain" description="DUF4097" evidence="2">
    <location>
        <begin position="92"/>
        <end position="236"/>
    </location>
</feature>